<gene>
    <name evidence="3" type="ORF">ACFO1V_02720</name>
</gene>
<keyword evidence="1 3" id="KW-0378">Hydrolase</keyword>
<dbReference type="InterPro" id="IPR000086">
    <property type="entry name" value="NUDIX_hydrolase_dom"/>
</dbReference>
<dbReference type="Gene3D" id="3.90.79.10">
    <property type="entry name" value="Nucleoside Triphosphate Pyrophosphohydrolase"/>
    <property type="match status" value="1"/>
</dbReference>
<evidence type="ECO:0000259" key="2">
    <source>
        <dbReference type="PROSITE" id="PS51462"/>
    </source>
</evidence>
<dbReference type="RefSeq" id="WP_374832381.1">
    <property type="nucleotide sequence ID" value="NZ_JBHEEZ010000014.1"/>
</dbReference>
<evidence type="ECO:0000313" key="3">
    <source>
        <dbReference type="EMBL" id="MFC4624147.1"/>
    </source>
</evidence>
<dbReference type="Proteomes" id="UP001596042">
    <property type="component" value="Unassembled WGS sequence"/>
</dbReference>
<dbReference type="PROSITE" id="PS51462">
    <property type="entry name" value="NUDIX"/>
    <property type="match status" value="1"/>
</dbReference>
<comment type="caution">
    <text evidence="3">The sequence shown here is derived from an EMBL/GenBank/DDBJ whole genome shotgun (WGS) entry which is preliminary data.</text>
</comment>
<dbReference type="SUPFAM" id="SSF55811">
    <property type="entry name" value="Nudix"/>
    <property type="match status" value="1"/>
</dbReference>
<accession>A0ABV9H3A9</accession>
<dbReference type="InterPro" id="IPR015797">
    <property type="entry name" value="NUDIX_hydrolase-like_dom_sf"/>
</dbReference>
<feature type="domain" description="Nudix hydrolase" evidence="2">
    <location>
        <begin position="11"/>
        <end position="140"/>
    </location>
</feature>
<dbReference type="PANTHER" id="PTHR43736">
    <property type="entry name" value="ADP-RIBOSE PYROPHOSPHATASE"/>
    <property type="match status" value="1"/>
</dbReference>
<evidence type="ECO:0000256" key="1">
    <source>
        <dbReference type="ARBA" id="ARBA00022801"/>
    </source>
</evidence>
<proteinExistence type="predicted"/>
<organism evidence="3 4">
    <name type="scientific">Daeguia caeni</name>
    <dbReference type="NCBI Taxonomy" id="439612"/>
    <lineage>
        <taxon>Bacteria</taxon>
        <taxon>Pseudomonadati</taxon>
        <taxon>Pseudomonadota</taxon>
        <taxon>Alphaproteobacteria</taxon>
        <taxon>Hyphomicrobiales</taxon>
        <taxon>Brucellaceae</taxon>
        <taxon>Daeguia</taxon>
    </lineage>
</organism>
<protein>
    <submittedName>
        <fullName evidence="3">NUDIX hydrolase</fullName>
    </submittedName>
</protein>
<dbReference type="Pfam" id="PF00293">
    <property type="entry name" value="NUDIX"/>
    <property type="match status" value="1"/>
</dbReference>
<dbReference type="EMBL" id="JBHSEL010000031">
    <property type="protein sequence ID" value="MFC4624147.1"/>
    <property type="molecule type" value="Genomic_DNA"/>
</dbReference>
<reference evidence="4" key="1">
    <citation type="journal article" date="2019" name="Int. J. Syst. Evol. Microbiol.">
        <title>The Global Catalogue of Microorganisms (GCM) 10K type strain sequencing project: providing services to taxonomists for standard genome sequencing and annotation.</title>
        <authorList>
            <consortium name="The Broad Institute Genomics Platform"/>
            <consortium name="The Broad Institute Genome Sequencing Center for Infectious Disease"/>
            <person name="Wu L."/>
            <person name="Ma J."/>
        </authorList>
    </citation>
    <scope>NUCLEOTIDE SEQUENCE [LARGE SCALE GENOMIC DNA]</scope>
    <source>
        <strain evidence="4">CGMCC 1.15731</strain>
    </source>
</reference>
<evidence type="ECO:0000313" key="4">
    <source>
        <dbReference type="Proteomes" id="UP001596042"/>
    </source>
</evidence>
<dbReference type="PANTHER" id="PTHR43736:SF2">
    <property type="entry name" value="MUTT_NUDIX FAMILY PROTEIN"/>
    <property type="match status" value="1"/>
</dbReference>
<keyword evidence="4" id="KW-1185">Reference proteome</keyword>
<sequence length="146" mass="16262">MSTIPILPIPEQIHGVSIICRREGRFLLVERGKEPLKGYLAFPGGSVEPGETATEAALRELLEETALTAQRLEHFITLDLARETRAYAKSYFLSVFRAFDINGIAQAGDDAVALKWLTVEEMPLYRVTESTLDIARSVAAREDGRR</sequence>
<name>A0ABV9H3A9_9HYPH</name>
<dbReference type="GO" id="GO:0016787">
    <property type="term" value="F:hydrolase activity"/>
    <property type="evidence" value="ECO:0007669"/>
    <property type="project" value="UniProtKB-KW"/>
</dbReference>
<dbReference type="CDD" id="cd04673">
    <property type="entry name" value="NUDIX_ADPRase"/>
    <property type="match status" value="1"/>
</dbReference>
<dbReference type="PRINTS" id="PR00502">
    <property type="entry name" value="NUDIXFAMILY"/>
</dbReference>
<dbReference type="InterPro" id="IPR020476">
    <property type="entry name" value="Nudix_hydrolase"/>
</dbReference>